<dbReference type="InterPro" id="IPR040079">
    <property type="entry name" value="Glutathione_S-Trfase"/>
</dbReference>
<keyword evidence="2" id="KW-0808">Transferase</keyword>
<protein>
    <submittedName>
        <fullName evidence="6">Glutathione S-transferase</fullName>
    </submittedName>
</protein>
<gene>
    <name evidence="6" type="primary">gst</name>
    <name evidence="6" type="ORF">GCM10011499_24190</name>
</gene>
<evidence type="ECO:0000313" key="7">
    <source>
        <dbReference type="Proteomes" id="UP000596977"/>
    </source>
</evidence>
<evidence type="ECO:0000313" key="6">
    <source>
        <dbReference type="EMBL" id="GGA53218.1"/>
    </source>
</evidence>
<dbReference type="EMBL" id="BMKB01000003">
    <property type="protein sequence ID" value="GGA53218.1"/>
    <property type="molecule type" value="Genomic_DNA"/>
</dbReference>
<sequence length="216" mass="24293">MSKVVLWGRASSANVQKAVWALEETGTTFIRTDVAGRFGGTDTPEFIAMNPNRLVPVLTHGDLTMWESHAIVRYVAAQFGTDTLWPNEPAERAIIDQWTDWTATTFQPAWLRLFWTLVRTPEAQRDAAAIDAALEASVRAMRIMDAQLQKTAYLAGDDFSYADIVAGASLYRWFTMEIERPSMSGVEAWHERLKQRPGFIKGVCVSYDELVGRLAF</sequence>
<dbReference type="InterPro" id="IPR004045">
    <property type="entry name" value="Glutathione_S-Trfase_N"/>
</dbReference>
<dbReference type="AlphaFoldDB" id="A0A916RGQ3"/>
<dbReference type="SFLD" id="SFLDG01150">
    <property type="entry name" value="Main.1:_Beta-like"/>
    <property type="match status" value="1"/>
</dbReference>
<dbReference type="OrthoDB" id="9810080at2"/>
<feature type="domain" description="GST N-terminal" evidence="4">
    <location>
        <begin position="2"/>
        <end position="83"/>
    </location>
</feature>
<dbReference type="Gene3D" id="3.40.30.10">
    <property type="entry name" value="Glutaredoxin"/>
    <property type="match status" value="1"/>
</dbReference>
<dbReference type="Pfam" id="PF02798">
    <property type="entry name" value="GST_N"/>
    <property type="match status" value="1"/>
</dbReference>
<dbReference type="InterPro" id="IPR036282">
    <property type="entry name" value="Glutathione-S-Trfase_C_sf"/>
</dbReference>
<comment type="caution">
    <text evidence="6">The sequence shown here is derived from an EMBL/GenBank/DDBJ whole genome shotgun (WGS) entry which is preliminary data.</text>
</comment>
<dbReference type="InterPro" id="IPR004046">
    <property type="entry name" value="GST_C"/>
</dbReference>
<dbReference type="Gene3D" id="1.20.1050.10">
    <property type="match status" value="1"/>
</dbReference>
<dbReference type="SFLD" id="SFLDG00358">
    <property type="entry name" value="Main_(cytGST)"/>
    <property type="match status" value="1"/>
</dbReference>
<dbReference type="RefSeq" id="WP_127070988.1">
    <property type="nucleotide sequence ID" value="NZ_BMKB01000003.1"/>
</dbReference>
<evidence type="ECO:0000259" key="5">
    <source>
        <dbReference type="PROSITE" id="PS50405"/>
    </source>
</evidence>
<organism evidence="6 7">
    <name type="scientific">Pelagibacterium lentulum</name>
    <dbReference type="NCBI Taxonomy" id="2029865"/>
    <lineage>
        <taxon>Bacteria</taxon>
        <taxon>Pseudomonadati</taxon>
        <taxon>Pseudomonadota</taxon>
        <taxon>Alphaproteobacteria</taxon>
        <taxon>Hyphomicrobiales</taxon>
        <taxon>Devosiaceae</taxon>
        <taxon>Pelagibacterium</taxon>
    </lineage>
</organism>
<evidence type="ECO:0000256" key="1">
    <source>
        <dbReference type="ARBA" id="ARBA00007409"/>
    </source>
</evidence>
<dbReference type="Proteomes" id="UP000596977">
    <property type="component" value="Unassembled WGS sequence"/>
</dbReference>
<name>A0A916RGQ3_9HYPH</name>
<dbReference type="GO" id="GO:0016740">
    <property type="term" value="F:transferase activity"/>
    <property type="evidence" value="ECO:0007669"/>
    <property type="project" value="UniProtKB-KW"/>
</dbReference>
<dbReference type="SUPFAM" id="SSF47616">
    <property type="entry name" value="GST C-terminal domain-like"/>
    <property type="match status" value="1"/>
</dbReference>
<dbReference type="SUPFAM" id="SSF52833">
    <property type="entry name" value="Thioredoxin-like"/>
    <property type="match status" value="1"/>
</dbReference>
<dbReference type="Pfam" id="PF00043">
    <property type="entry name" value="GST_C"/>
    <property type="match status" value="1"/>
</dbReference>
<dbReference type="InterPro" id="IPR036249">
    <property type="entry name" value="Thioredoxin-like_sf"/>
</dbReference>
<dbReference type="FunFam" id="3.40.30.10:FF:000039">
    <property type="entry name" value="Glutathione S-transferase domain"/>
    <property type="match status" value="1"/>
</dbReference>
<dbReference type="PANTHER" id="PTHR44051:SF19">
    <property type="entry name" value="DISULFIDE-BOND OXIDOREDUCTASE YFCG"/>
    <property type="match status" value="1"/>
</dbReference>
<dbReference type="PROSITE" id="PS50405">
    <property type="entry name" value="GST_CTER"/>
    <property type="match status" value="1"/>
</dbReference>
<comment type="similarity">
    <text evidence="1 3">Belongs to the GST superfamily.</text>
</comment>
<dbReference type="PANTHER" id="PTHR44051">
    <property type="entry name" value="GLUTATHIONE S-TRANSFERASE-RELATED"/>
    <property type="match status" value="1"/>
</dbReference>
<dbReference type="CDD" id="cd03047">
    <property type="entry name" value="GST_N_2"/>
    <property type="match status" value="1"/>
</dbReference>
<dbReference type="PROSITE" id="PS50404">
    <property type="entry name" value="GST_NTER"/>
    <property type="match status" value="1"/>
</dbReference>
<accession>A0A916RGQ3</accession>
<evidence type="ECO:0000256" key="3">
    <source>
        <dbReference type="RuleBase" id="RU003494"/>
    </source>
</evidence>
<keyword evidence="7" id="KW-1185">Reference proteome</keyword>
<feature type="domain" description="GST C-terminal" evidence="5">
    <location>
        <begin position="88"/>
        <end position="214"/>
    </location>
</feature>
<reference evidence="6 7" key="1">
    <citation type="journal article" date="2014" name="Int. J. Syst. Evol. Microbiol.">
        <title>Complete genome sequence of Corynebacterium casei LMG S-19264T (=DSM 44701T), isolated from a smear-ripened cheese.</title>
        <authorList>
            <consortium name="US DOE Joint Genome Institute (JGI-PGF)"/>
            <person name="Walter F."/>
            <person name="Albersmeier A."/>
            <person name="Kalinowski J."/>
            <person name="Ruckert C."/>
        </authorList>
    </citation>
    <scope>NUCLEOTIDE SEQUENCE [LARGE SCALE GENOMIC DNA]</scope>
    <source>
        <strain evidence="6 7">CGMCC 1.15896</strain>
    </source>
</reference>
<evidence type="ECO:0000259" key="4">
    <source>
        <dbReference type="PROSITE" id="PS50404"/>
    </source>
</evidence>
<dbReference type="SFLD" id="SFLDS00019">
    <property type="entry name" value="Glutathione_Transferase_(cytos"/>
    <property type="match status" value="1"/>
</dbReference>
<dbReference type="InterPro" id="IPR010987">
    <property type="entry name" value="Glutathione-S-Trfase_C-like"/>
</dbReference>
<proteinExistence type="inferred from homology"/>
<evidence type="ECO:0000256" key="2">
    <source>
        <dbReference type="ARBA" id="ARBA00022679"/>
    </source>
</evidence>